<feature type="chain" id="PRO_5046202592" evidence="1">
    <location>
        <begin position="28"/>
        <end position="145"/>
    </location>
</feature>
<keyword evidence="1" id="KW-0732">Signal</keyword>
<reference evidence="3" key="1">
    <citation type="journal article" date="2019" name="Int. J. Syst. Evol. Microbiol.">
        <title>The Global Catalogue of Microorganisms (GCM) 10K type strain sequencing project: providing services to taxonomists for standard genome sequencing and annotation.</title>
        <authorList>
            <consortium name="The Broad Institute Genomics Platform"/>
            <consortium name="The Broad Institute Genome Sequencing Center for Infectious Disease"/>
            <person name="Wu L."/>
            <person name="Ma J."/>
        </authorList>
    </citation>
    <scope>NUCLEOTIDE SEQUENCE [LARGE SCALE GENOMIC DNA]</scope>
    <source>
        <strain evidence="3">CECT 8064</strain>
    </source>
</reference>
<name>A0ABV9BVC1_9ACTN</name>
<keyword evidence="3" id="KW-1185">Reference proteome</keyword>
<dbReference type="Proteomes" id="UP001595990">
    <property type="component" value="Unassembled WGS sequence"/>
</dbReference>
<organism evidence="2 3">
    <name type="scientific">Streptomyces ehimensis</name>
    <dbReference type="NCBI Taxonomy" id="68195"/>
    <lineage>
        <taxon>Bacteria</taxon>
        <taxon>Bacillati</taxon>
        <taxon>Actinomycetota</taxon>
        <taxon>Actinomycetes</taxon>
        <taxon>Kitasatosporales</taxon>
        <taxon>Streptomycetaceae</taxon>
        <taxon>Streptomyces</taxon>
    </lineage>
</organism>
<evidence type="ECO:0000313" key="2">
    <source>
        <dbReference type="EMBL" id="MFC4517876.1"/>
    </source>
</evidence>
<feature type="signal peptide" evidence="1">
    <location>
        <begin position="1"/>
        <end position="27"/>
    </location>
</feature>
<gene>
    <name evidence="2" type="ORF">ACFPEN_33900</name>
</gene>
<accession>A0ABV9BVC1</accession>
<evidence type="ECO:0000256" key="1">
    <source>
        <dbReference type="SAM" id="SignalP"/>
    </source>
</evidence>
<sequence length="145" mass="14964">MRTRFAVVSLALAASLGGIALAPPADAAHHQSAPLSVARLVKAPGFNAAGTWSIYQSNVLIATLNVTQDAQGNLTGTASKSGSSATGTIDQGFVDGNYIYFVIPWSDGTKGRYIGSLGADRHLSGVSTDLAHPTSQATWNTTQAF</sequence>
<proteinExistence type="predicted"/>
<dbReference type="RefSeq" id="WP_411952071.1">
    <property type="nucleotide sequence ID" value="NZ_JBHSFS010000027.1"/>
</dbReference>
<dbReference type="EMBL" id="JBHSFS010000027">
    <property type="protein sequence ID" value="MFC4517876.1"/>
    <property type="molecule type" value="Genomic_DNA"/>
</dbReference>
<protein>
    <submittedName>
        <fullName evidence="2">Uncharacterized protein</fullName>
    </submittedName>
</protein>
<evidence type="ECO:0000313" key="3">
    <source>
        <dbReference type="Proteomes" id="UP001595990"/>
    </source>
</evidence>
<comment type="caution">
    <text evidence="2">The sequence shown here is derived from an EMBL/GenBank/DDBJ whole genome shotgun (WGS) entry which is preliminary data.</text>
</comment>